<feature type="transmembrane region" description="Helical" evidence="7">
    <location>
        <begin position="286"/>
        <end position="304"/>
    </location>
</feature>
<dbReference type="InterPro" id="IPR036259">
    <property type="entry name" value="MFS_trans_sf"/>
</dbReference>
<comment type="caution">
    <text evidence="9">The sequence shown here is derived from an EMBL/GenBank/DDBJ whole genome shotgun (WGS) entry which is preliminary data.</text>
</comment>
<evidence type="ECO:0000313" key="10">
    <source>
        <dbReference type="Proteomes" id="UP001302126"/>
    </source>
</evidence>
<feature type="transmembrane region" description="Helical" evidence="7">
    <location>
        <begin position="74"/>
        <end position="94"/>
    </location>
</feature>
<protein>
    <submittedName>
        <fullName evidence="9">Major facilitator superfamily domain-containing protein</fullName>
    </submittedName>
</protein>
<accession>A0AAN6WUX1</accession>
<evidence type="ECO:0000313" key="9">
    <source>
        <dbReference type="EMBL" id="KAK4187745.1"/>
    </source>
</evidence>
<dbReference type="InterPro" id="IPR020846">
    <property type="entry name" value="MFS_dom"/>
</dbReference>
<dbReference type="FunFam" id="1.20.1720.10:FF:000009">
    <property type="entry name" value="MFS multidrug transporter"/>
    <property type="match status" value="1"/>
</dbReference>
<keyword evidence="10" id="KW-1185">Reference proteome</keyword>
<reference evidence="9" key="2">
    <citation type="submission" date="2023-05" db="EMBL/GenBank/DDBJ databases">
        <authorList>
            <consortium name="Lawrence Berkeley National Laboratory"/>
            <person name="Steindorff A."/>
            <person name="Hensen N."/>
            <person name="Bonometti L."/>
            <person name="Westerberg I."/>
            <person name="Brannstrom I.O."/>
            <person name="Guillou S."/>
            <person name="Cros-Aarteil S."/>
            <person name="Calhoun S."/>
            <person name="Haridas S."/>
            <person name="Kuo A."/>
            <person name="Mondo S."/>
            <person name="Pangilinan J."/>
            <person name="Riley R."/>
            <person name="Labutti K."/>
            <person name="Andreopoulos B."/>
            <person name="Lipzen A."/>
            <person name="Chen C."/>
            <person name="Yanf M."/>
            <person name="Daum C."/>
            <person name="Ng V."/>
            <person name="Clum A."/>
            <person name="Ohm R."/>
            <person name="Martin F."/>
            <person name="Silar P."/>
            <person name="Natvig D."/>
            <person name="Lalanne C."/>
            <person name="Gautier V."/>
            <person name="Ament-Velasquez S.L."/>
            <person name="Kruys A."/>
            <person name="Hutchinson M.I."/>
            <person name="Powell A.J."/>
            <person name="Barry K."/>
            <person name="Miller A.N."/>
            <person name="Grigoriev I.V."/>
            <person name="Debuchy R."/>
            <person name="Gladieux P."/>
            <person name="Thoren M.H."/>
            <person name="Johannesson H."/>
        </authorList>
    </citation>
    <scope>NUCLEOTIDE SEQUENCE</scope>
    <source>
        <strain evidence="9">PSN309</strain>
    </source>
</reference>
<dbReference type="PANTHER" id="PTHR23502">
    <property type="entry name" value="MAJOR FACILITATOR SUPERFAMILY"/>
    <property type="match status" value="1"/>
</dbReference>
<evidence type="ECO:0000256" key="1">
    <source>
        <dbReference type="ARBA" id="ARBA00004141"/>
    </source>
</evidence>
<dbReference type="Pfam" id="PF07690">
    <property type="entry name" value="MFS_1"/>
    <property type="match status" value="1"/>
</dbReference>
<sequence length="537" mass="58316">MASSTLAPSSATLAPSTLEPSSTPENSNYTIYTPLQKRLIVTAVAVCGFFNPLTAQVYLPALNVLASEFHVTPAKINLTVTTYMVFQGITPILFSGFTDTLGRRPGYIICFAIYLAANIACALASDYTHLLIIRCFQSAGSATIMVLCQAVIADIITSAERGGYVAITAIPSILGPSLGPVIGGAMTRYLGWRSIFWMLTICAAVNFFMVVVFLPETCRKVVGDGSVLPKSKWNWTLWQLFRHSRRGERRQQDLGSLEQPTHGGKGWKFYTAHLFSSFTLLREKELVLLLLIGGTVFTGVYAIGTAMPHQFKTLYDFNDFEIGLLYLPMAGGSILAVALVGPGMNWNYRRHAKKLGMVVDKKKKMDLTNFPIEKVRLEIAMPLLLLGVGVVSCWGWVAANKADIEEVCALVFSIGVGLIGVNNAVNALIVDIFPGNAGAALAAYNMVKCLMGAVASGAIAPMIKAMGMGKAFMIFGILYLLLGPVVVLVMKRGIVWRRERQACSHKSSPTLALLLQKPREKSPNFSFQSLHTAPTTP</sequence>
<dbReference type="AlphaFoldDB" id="A0AAN6WUX1"/>
<evidence type="ECO:0000256" key="4">
    <source>
        <dbReference type="ARBA" id="ARBA00022989"/>
    </source>
</evidence>
<dbReference type="PANTHER" id="PTHR23502:SF51">
    <property type="entry name" value="QUINIDINE RESISTANCE PROTEIN 1-RELATED"/>
    <property type="match status" value="1"/>
</dbReference>
<dbReference type="Proteomes" id="UP001302126">
    <property type="component" value="Unassembled WGS sequence"/>
</dbReference>
<feature type="transmembrane region" description="Helical" evidence="7">
    <location>
        <begin position="441"/>
        <end position="463"/>
    </location>
</feature>
<dbReference type="InterPro" id="IPR011701">
    <property type="entry name" value="MFS"/>
</dbReference>
<dbReference type="EMBL" id="MU864398">
    <property type="protein sequence ID" value="KAK4187745.1"/>
    <property type="molecule type" value="Genomic_DNA"/>
</dbReference>
<dbReference type="Gene3D" id="1.20.1250.20">
    <property type="entry name" value="MFS general substrate transporter like domains"/>
    <property type="match status" value="1"/>
</dbReference>
<dbReference type="PROSITE" id="PS50850">
    <property type="entry name" value="MFS"/>
    <property type="match status" value="1"/>
</dbReference>
<feature type="transmembrane region" description="Helical" evidence="7">
    <location>
        <begin position="469"/>
        <end position="490"/>
    </location>
</feature>
<feature type="transmembrane region" description="Helical" evidence="7">
    <location>
        <begin position="324"/>
        <end position="344"/>
    </location>
</feature>
<evidence type="ECO:0000256" key="7">
    <source>
        <dbReference type="SAM" id="Phobius"/>
    </source>
</evidence>
<evidence type="ECO:0000256" key="2">
    <source>
        <dbReference type="ARBA" id="ARBA00022448"/>
    </source>
</evidence>
<dbReference type="GO" id="GO:0022857">
    <property type="term" value="F:transmembrane transporter activity"/>
    <property type="evidence" value="ECO:0007669"/>
    <property type="project" value="InterPro"/>
</dbReference>
<proteinExistence type="predicted"/>
<feature type="compositionally biased region" description="Low complexity" evidence="6">
    <location>
        <begin position="1"/>
        <end position="18"/>
    </location>
</feature>
<gene>
    <name evidence="9" type="ORF">QBC35DRAFT_515304</name>
</gene>
<feature type="transmembrane region" description="Helical" evidence="7">
    <location>
        <begin position="106"/>
        <end position="125"/>
    </location>
</feature>
<keyword evidence="5 7" id="KW-0472">Membrane</keyword>
<dbReference type="Gene3D" id="1.20.1720.10">
    <property type="entry name" value="Multidrug resistance protein D"/>
    <property type="match status" value="1"/>
</dbReference>
<keyword evidence="2" id="KW-0813">Transport</keyword>
<feature type="transmembrane region" description="Helical" evidence="7">
    <location>
        <begin position="39"/>
        <end position="59"/>
    </location>
</feature>
<keyword evidence="4 7" id="KW-1133">Transmembrane helix</keyword>
<evidence type="ECO:0000259" key="8">
    <source>
        <dbReference type="PROSITE" id="PS50850"/>
    </source>
</evidence>
<reference evidence="9" key="1">
    <citation type="journal article" date="2023" name="Mol. Phylogenet. Evol.">
        <title>Genome-scale phylogeny and comparative genomics of the fungal order Sordariales.</title>
        <authorList>
            <person name="Hensen N."/>
            <person name="Bonometti L."/>
            <person name="Westerberg I."/>
            <person name="Brannstrom I.O."/>
            <person name="Guillou S."/>
            <person name="Cros-Aarteil S."/>
            <person name="Calhoun S."/>
            <person name="Haridas S."/>
            <person name="Kuo A."/>
            <person name="Mondo S."/>
            <person name="Pangilinan J."/>
            <person name="Riley R."/>
            <person name="LaButti K."/>
            <person name="Andreopoulos B."/>
            <person name="Lipzen A."/>
            <person name="Chen C."/>
            <person name="Yan M."/>
            <person name="Daum C."/>
            <person name="Ng V."/>
            <person name="Clum A."/>
            <person name="Steindorff A."/>
            <person name="Ohm R.A."/>
            <person name="Martin F."/>
            <person name="Silar P."/>
            <person name="Natvig D.O."/>
            <person name="Lalanne C."/>
            <person name="Gautier V."/>
            <person name="Ament-Velasquez S.L."/>
            <person name="Kruys A."/>
            <person name="Hutchinson M.I."/>
            <person name="Powell A.J."/>
            <person name="Barry K."/>
            <person name="Miller A.N."/>
            <person name="Grigoriev I.V."/>
            <person name="Debuchy R."/>
            <person name="Gladieux P."/>
            <person name="Hiltunen Thoren M."/>
            <person name="Johannesson H."/>
        </authorList>
    </citation>
    <scope>NUCLEOTIDE SEQUENCE</scope>
    <source>
        <strain evidence="9">PSN309</strain>
    </source>
</reference>
<evidence type="ECO:0000256" key="3">
    <source>
        <dbReference type="ARBA" id="ARBA00022692"/>
    </source>
</evidence>
<feature type="region of interest" description="Disordered" evidence="6">
    <location>
        <begin position="1"/>
        <end position="25"/>
    </location>
</feature>
<evidence type="ECO:0000256" key="5">
    <source>
        <dbReference type="ARBA" id="ARBA00023136"/>
    </source>
</evidence>
<feature type="transmembrane region" description="Helical" evidence="7">
    <location>
        <begin position="131"/>
        <end position="152"/>
    </location>
</feature>
<name>A0AAN6WUX1_9PEZI</name>
<feature type="transmembrane region" description="Helical" evidence="7">
    <location>
        <begin position="409"/>
        <end position="429"/>
    </location>
</feature>
<feature type="transmembrane region" description="Helical" evidence="7">
    <location>
        <begin position="195"/>
        <end position="214"/>
    </location>
</feature>
<feature type="domain" description="Major facilitator superfamily (MFS) profile" evidence="8">
    <location>
        <begin position="40"/>
        <end position="494"/>
    </location>
</feature>
<feature type="transmembrane region" description="Helical" evidence="7">
    <location>
        <begin position="379"/>
        <end position="397"/>
    </location>
</feature>
<comment type="subcellular location">
    <subcellularLocation>
        <location evidence="1">Membrane</location>
        <topology evidence="1">Multi-pass membrane protein</topology>
    </subcellularLocation>
</comment>
<keyword evidence="3 7" id="KW-0812">Transmembrane</keyword>
<organism evidence="9 10">
    <name type="scientific">Podospora australis</name>
    <dbReference type="NCBI Taxonomy" id="1536484"/>
    <lineage>
        <taxon>Eukaryota</taxon>
        <taxon>Fungi</taxon>
        <taxon>Dikarya</taxon>
        <taxon>Ascomycota</taxon>
        <taxon>Pezizomycotina</taxon>
        <taxon>Sordariomycetes</taxon>
        <taxon>Sordariomycetidae</taxon>
        <taxon>Sordariales</taxon>
        <taxon>Podosporaceae</taxon>
        <taxon>Podospora</taxon>
    </lineage>
</organism>
<evidence type="ECO:0000256" key="6">
    <source>
        <dbReference type="SAM" id="MobiDB-lite"/>
    </source>
</evidence>
<dbReference type="SUPFAM" id="SSF103473">
    <property type="entry name" value="MFS general substrate transporter"/>
    <property type="match status" value="1"/>
</dbReference>
<dbReference type="GO" id="GO:0005886">
    <property type="term" value="C:plasma membrane"/>
    <property type="evidence" value="ECO:0007669"/>
    <property type="project" value="TreeGrafter"/>
</dbReference>
<feature type="transmembrane region" description="Helical" evidence="7">
    <location>
        <begin position="164"/>
        <end position="183"/>
    </location>
</feature>